<dbReference type="AlphaFoldDB" id="A0A2M7U1W3"/>
<dbReference type="InterPro" id="IPR014719">
    <property type="entry name" value="Ribosomal_bL12_C/ClpS-like"/>
</dbReference>
<keyword evidence="2 4" id="KW-0689">Ribosomal protein</keyword>
<protein>
    <recommendedName>
        <fullName evidence="4">Large ribosomal subunit protein bL12</fullName>
    </recommendedName>
</protein>
<accession>A0A2M7U1W3</accession>
<dbReference type="InterPro" id="IPR008932">
    <property type="entry name" value="Ribosomal_bL12_oligo"/>
</dbReference>
<feature type="domain" description="Large ribosomal subunit protein bL12 C-terminal" evidence="5">
    <location>
        <begin position="73"/>
        <end position="140"/>
    </location>
</feature>
<evidence type="ECO:0000259" key="6">
    <source>
        <dbReference type="Pfam" id="PF16320"/>
    </source>
</evidence>
<dbReference type="GO" id="GO:0003729">
    <property type="term" value="F:mRNA binding"/>
    <property type="evidence" value="ECO:0007669"/>
    <property type="project" value="TreeGrafter"/>
</dbReference>
<sequence length="140" mass="14933">MADEEKKSEIKLDAKLQKIAEQIEKLTVLEVADLAKYLEEKFGVSAMPMMAAAGVAGAAPAADAEPAEEKTAFNVVITGAGEQKLAVIKAVRELRQDLGLMDAKKLVETPPQELLTGVKKEEAEEAKTKLEAAGATVELK</sequence>
<dbReference type="PANTHER" id="PTHR45987:SF4">
    <property type="entry name" value="LARGE RIBOSOMAL SUBUNIT PROTEIN BL12M"/>
    <property type="match status" value="1"/>
</dbReference>
<comment type="similarity">
    <text evidence="1 4">Belongs to the bacterial ribosomal protein bL12 family.</text>
</comment>
<dbReference type="Proteomes" id="UP000228503">
    <property type="component" value="Unassembled WGS sequence"/>
</dbReference>
<evidence type="ECO:0000313" key="8">
    <source>
        <dbReference type="Proteomes" id="UP000228503"/>
    </source>
</evidence>
<dbReference type="InterPro" id="IPR036235">
    <property type="entry name" value="Ribosomal_bL12_oligo_N_sf"/>
</dbReference>
<evidence type="ECO:0000259" key="5">
    <source>
        <dbReference type="Pfam" id="PF00542"/>
    </source>
</evidence>
<dbReference type="GO" id="GO:1990904">
    <property type="term" value="C:ribonucleoprotein complex"/>
    <property type="evidence" value="ECO:0007669"/>
    <property type="project" value="UniProtKB-KW"/>
</dbReference>
<name>A0A2M7U1W3_9BACT</name>
<dbReference type="SUPFAM" id="SSF54736">
    <property type="entry name" value="ClpS-like"/>
    <property type="match status" value="1"/>
</dbReference>
<evidence type="ECO:0000256" key="1">
    <source>
        <dbReference type="ARBA" id="ARBA00007197"/>
    </source>
</evidence>
<dbReference type="SUPFAM" id="SSF48300">
    <property type="entry name" value="Ribosomal protein L7/12, oligomerisation (N-terminal) domain"/>
    <property type="match status" value="1"/>
</dbReference>
<keyword evidence="3 4" id="KW-0687">Ribonucleoprotein</keyword>
<organism evidence="7 8">
    <name type="scientific">Candidatus Roizmanbacteria bacterium CG_4_10_14_0_2_um_filter_39_13</name>
    <dbReference type="NCBI Taxonomy" id="1974825"/>
    <lineage>
        <taxon>Bacteria</taxon>
        <taxon>Candidatus Roizmaniibacteriota</taxon>
    </lineage>
</organism>
<evidence type="ECO:0000256" key="4">
    <source>
        <dbReference type="HAMAP-Rule" id="MF_00368"/>
    </source>
</evidence>
<reference evidence="8" key="1">
    <citation type="submission" date="2017-09" db="EMBL/GenBank/DDBJ databases">
        <title>Depth-based differentiation of microbial function through sediment-hosted aquifers and enrichment of novel symbionts in the deep terrestrial subsurface.</title>
        <authorList>
            <person name="Probst A.J."/>
            <person name="Ladd B."/>
            <person name="Jarett J.K."/>
            <person name="Geller-Mcgrath D.E."/>
            <person name="Sieber C.M.K."/>
            <person name="Emerson J.B."/>
            <person name="Anantharaman K."/>
            <person name="Thomas B.C."/>
            <person name="Malmstrom R."/>
            <person name="Stieglmeier M."/>
            <person name="Klingl A."/>
            <person name="Woyke T."/>
            <person name="Ryan C.M."/>
            <person name="Banfield J.F."/>
        </authorList>
    </citation>
    <scope>NUCLEOTIDE SEQUENCE [LARGE SCALE GENOMIC DNA]</scope>
</reference>
<proteinExistence type="inferred from homology"/>
<evidence type="ECO:0000256" key="3">
    <source>
        <dbReference type="ARBA" id="ARBA00023274"/>
    </source>
</evidence>
<dbReference type="NCBIfam" id="TIGR00855">
    <property type="entry name" value="L12"/>
    <property type="match status" value="1"/>
</dbReference>
<gene>
    <name evidence="4" type="primary">rplL</name>
    <name evidence="7" type="ORF">COY16_00220</name>
</gene>
<comment type="caution">
    <text evidence="7">The sequence shown here is derived from an EMBL/GenBank/DDBJ whole genome shotgun (WGS) entry which is preliminary data.</text>
</comment>
<dbReference type="Pfam" id="PF00542">
    <property type="entry name" value="Ribosomal_L12"/>
    <property type="match status" value="1"/>
</dbReference>
<evidence type="ECO:0000313" key="7">
    <source>
        <dbReference type="EMBL" id="PIZ64091.1"/>
    </source>
</evidence>
<dbReference type="GO" id="GO:0006412">
    <property type="term" value="P:translation"/>
    <property type="evidence" value="ECO:0007669"/>
    <property type="project" value="UniProtKB-UniRule"/>
</dbReference>
<feature type="domain" description="Large ribosomal subunit protein bL12 oligomerization" evidence="6">
    <location>
        <begin position="15"/>
        <end position="62"/>
    </location>
</feature>
<dbReference type="EMBL" id="PFOB01000002">
    <property type="protein sequence ID" value="PIZ64091.1"/>
    <property type="molecule type" value="Genomic_DNA"/>
</dbReference>
<dbReference type="Gene3D" id="3.30.1390.10">
    <property type="match status" value="1"/>
</dbReference>
<dbReference type="InterPro" id="IPR000206">
    <property type="entry name" value="Ribosomal_bL12"/>
</dbReference>
<dbReference type="HAMAP" id="MF_00368">
    <property type="entry name" value="Ribosomal_bL12"/>
    <property type="match status" value="1"/>
</dbReference>
<dbReference type="Gene3D" id="1.20.5.710">
    <property type="entry name" value="Single helix bin"/>
    <property type="match status" value="1"/>
</dbReference>
<dbReference type="GO" id="GO:0005737">
    <property type="term" value="C:cytoplasm"/>
    <property type="evidence" value="ECO:0007669"/>
    <property type="project" value="UniProtKB-ARBA"/>
</dbReference>
<dbReference type="FunFam" id="3.30.1390.10:FF:000001">
    <property type="entry name" value="50S ribosomal protein L7/L12"/>
    <property type="match status" value="1"/>
</dbReference>
<dbReference type="GO" id="GO:0003735">
    <property type="term" value="F:structural constituent of ribosome"/>
    <property type="evidence" value="ECO:0007669"/>
    <property type="project" value="InterPro"/>
</dbReference>
<evidence type="ECO:0000256" key="2">
    <source>
        <dbReference type="ARBA" id="ARBA00022980"/>
    </source>
</evidence>
<comment type="subunit">
    <text evidence="4">Homodimer. Part of the ribosomal stalk of the 50S ribosomal subunit. Forms a multimeric L10(L12)X complex, where L10 forms an elongated spine to which 2 to 4 L12 dimers bind in a sequential fashion. Binds GTP-bound translation factors.</text>
</comment>
<dbReference type="InterPro" id="IPR013823">
    <property type="entry name" value="Ribosomal_bL12_C"/>
</dbReference>
<comment type="function">
    <text evidence="4">Forms part of the ribosomal stalk which helps the ribosome interact with GTP-bound translation factors. Is thus essential for accurate translation.</text>
</comment>
<dbReference type="Pfam" id="PF16320">
    <property type="entry name" value="Ribosomal_L12_N"/>
    <property type="match status" value="1"/>
</dbReference>
<dbReference type="GO" id="GO:0005840">
    <property type="term" value="C:ribosome"/>
    <property type="evidence" value="ECO:0007669"/>
    <property type="project" value="UniProtKB-KW"/>
</dbReference>
<dbReference type="PANTHER" id="PTHR45987">
    <property type="entry name" value="39S RIBOSOMAL PROTEIN L12"/>
    <property type="match status" value="1"/>
</dbReference>